<keyword evidence="2" id="KW-1185">Reference proteome</keyword>
<accession>A0A1C6SU39</accession>
<organism evidence="1 2">
    <name type="scientific">Micromonospora nigra</name>
    <dbReference type="NCBI Taxonomy" id="145857"/>
    <lineage>
        <taxon>Bacteria</taxon>
        <taxon>Bacillati</taxon>
        <taxon>Actinomycetota</taxon>
        <taxon>Actinomycetes</taxon>
        <taxon>Micromonosporales</taxon>
        <taxon>Micromonosporaceae</taxon>
        <taxon>Micromonospora</taxon>
    </lineage>
</organism>
<evidence type="ECO:0000313" key="2">
    <source>
        <dbReference type="Proteomes" id="UP000199699"/>
    </source>
</evidence>
<gene>
    <name evidence="1" type="ORF">GA0070616_4571</name>
</gene>
<evidence type="ECO:0000313" key="1">
    <source>
        <dbReference type="EMBL" id="SCL32852.1"/>
    </source>
</evidence>
<dbReference type="EMBL" id="FMHT01000003">
    <property type="protein sequence ID" value="SCL32852.1"/>
    <property type="molecule type" value="Genomic_DNA"/>
</dbReference>
<dbReference type="RefSeq" id="WP_091086731.1">
    <property type="nucleotide sequence ID" value="NZ_FMHT01000003.1"/>
</dbReference>
<dbReference type="Proteomes" id="UP000199699">
    <property type="component" value="Unassembled WGS sequence"/>
</dbReference>
<dbReference type="AlphaFoldDB" id="A0A1C6SU39"/>
<sequence length="117" mass="12523">MTIAADGAVPVRFEVTTPTGYRAILPACPCEIEDPRRKPCALRYGHGKSVKGADGCDGSNSVANGRCHDWHWPSAERFARDVLATFGTGTKTRTTQTVGVARGSLYIESSLLAWPSA</sequence>
<dbReference type="STRING" id="145857.GA0070616_4571"/>
<protein>
    <submittedName>
        <fullName evidence="1">Uncharacterized protein</fullName>
    </submittedName>
</protein>
<proteinExistence type="predicted"/>
<name>A0A1C6SU39_9ACTN</name>
<reference evidence="1 2" key="1">
    <citation type="submission" date="2016-06" db="EMBL/GenBank/DDBJ databases">
        <authorList>
            <person name="Kjaerup R.B."/>
            <person name="Dalgaard T.S."/>
            <person name="Juul-Madsen H.R."/>
        </authorList>
    </citation>
    <scope>NUCLEOTIDE SEQUENCE [LARGE SCALE GENOMIC DNA]</scope>
    <source>
        <strain evidence="1 2">DSM 43818</strain>
    </source>
</reference>